<keyword evidence="6" id="KW-1185">Reference proteome</keyword>
<dbReference type="Proteomes" id="UP000621492">
    <property type="component" value="Unassembled WGS sequence"/>
</dbReference>
<dbReference type="PIRSF" id="PIRSF001365">
    <property type="entry name" value="DHDPS"/>
    <property type="match status" value="1"/>
</dbReference>
<sequence length="306" mass="33932">MDYASFSEKLAAVSAINIVPFHCETKDINWEGLEENINFLIKHGLKVIVSNGNTGEFYGLPLAEAKEVTKKVVEIVDGRATVIAGIGYSVGTAIELGKAAQRDGADGVMIHQPIHPYITEDGAVDYFKNIINELDIPSVIYFKNPNLSDDVIHRLAPLEKFAGVKYAINDLQRLTKAIRQTPKSSNIAWICGTAEKWAPFFHHSGTVGFTSGLVNVNPEKSLVLFDALQEGDQQLVWDIWEEILPFENLRAKYNDGNNVVVIKEAMEQLGLTAGITREPVGPLHENDKKELFTILNKWSKISKTQA</sequence>
<dbReference type="PANTHER" id="PTHR12128:SF19">
    <property type="entry name" value="5-DEHYDRO-4-DEOXYGLUCARATE DEHYDRATASE 2-RELATED"/>
    <property type="match status" value="1"/>
</dbReference>
<dbReference type="SUPFAM" id="SSF51569">
    <property type="entry name" value="Aldolase"/>
    <property type="match status" value="1"/>
</dbReference>
<evidence type="ECO:0000256" key="3">
    <source>
        <dbReference type="PIRSR" id="PIRSR001365-1"/>
    </source>
</evidence>
<dbReference type="AlphaFoldDB" id="A0A9W5X4X5"/>
<protein>
    <submittedName>
        <fullName evidence="5">Dihydrodipicolinate synthase family protein</fullName>
    </submittedName>
</protein>
<dbReference type="GO" id="GO:0008840">
    <property type="term" value="F:4-hydroxy-tetrahydrodipicolinate synthase activity"/>
    <property type="evidence" value="ECO:0007669"/>
    <property type="project" value="TreeGrafter"/>
</dbReference>
<feature type="active site" description="Schiff-base intermediate with substrate" evidence="3">
    <location>
        <position position="165"/>
    </location>
</feature>
<dbReference type="CDD" id="cd00408">
    <property type="entry name" value="DHDPS-like"/>
    <property type="match status" value="1"/>
</dbReference>
<feature type="binding site" evidence="4">
    <location>
        <position position="54"/>
    </location>
    <ligand>
        <name>pyruvate</name>
        <dbReference type="ChEBI" id="CHEBI:15361"/>
    </ligand>
</feature>
<dbReference type="RefSeq" id="WP_188724890.1">
    <property type="nucleotide sequence ID" value="NZ_BMJD01000009.1"/>
</dbReference>
<evidence type="ECO:0000256" key="2">
    <source>
        <dbReference type="PIRNR" id="PIRNR001365"/>
    </source>
</evidence>
<evidence type="ECO:0000313" key="5">
    <source>
        <dbReference type="EMBL" id="GGB38941.1"/>
    </source>
</evidence>
<dbReference type="InterPro" id="IPR013785">
    <property type="entry name" value="Aldolase_TIM"/>
</dbReference>
<evidence type="ECO:0000313" key="6">
    <source>
        <dbReference type="Proteomes" id="UP000621492"/>
    </source>
</evidence>
<evidence type="ECO:0000256" key="1">
    <source>
        <dbReference type="ARBA" id="ARBA00023239"/>
    </source>
</evidence>
<evidence type="ECO:0000256" key="4">
    <source>
        <dbReference type="PIRSR" id="PIRSR001365-2"/>
    </source>
</evidence>
<reference evidence="5" key="1">
    <citation type="journal article" date="2014" name="Int. J. Syst. Evol. Microbiol.">
        <title>Complete genome sequence of Corynebacterium casei LMG S-19264T (=DSM 44701T), isolated from a smear-ripened cheese.</title>
        <authorList>
            <consortium name="US DOE Joint Genome Institute (JGI-PGF)"/>
            <person name="Walter F."/>
            <person name="Albersmeier A."/>
            <person name="Kalinowski J."/>
            <person name="Ruckert C."/>
        </authorList>
    </citation>
    <scope>NUCLEOTIDE SEQUENCE</scope>
    <source>
        <strain evidence="5">CGMCC 1.15454</strain>
    </source>
</reference>
<keyword evidence="1 2" id="KW-0456">Lyase</keyword>
<dbReference type="SMART" id="SM01130">
    <property type="entry name" value="DHDPS"/>
    <property type="match status" value="1"/>
</dbReference>
<proteinExistence type="inferred from homology"/>
<dbReference type="Pfam" id="PF00701">
    <property type="entry name" value="DHDPS"/>
    <property type="match status" value="1"/>
</dbReference>
<feature type="active site" description="Proton donor/acceptor" evidence="3">
    <location>
        <position position="141"/>
    </location>
</feature>
<dbReference type="PANTHER" id="PTHR12128">
    <property type="entry name" value="DIHYDRODIPICOLINATE SYNTHASE"/>
    <property type="match status" value="1"/>
</dbReference>
<gene>
    <name evidence="5" type="primary">dapA</name>
    <name evidence="5" type="ORF">GCM10011409_15580</name>
</gene>
<reference evidence="5" key="2">
    <citation type="submission" date="2020-09" db="EMBL/GenBank/DDBJ databases">
        <authorList>
            <person name="Sun Q."/>
            <person name="Zhou Y."/>
        </authorList>
    </citation>
    <scope>NUCLEOTIDE SEQUENCE</scope>
    <source>
        <strain evidence="5">CGMCC 1.15454</strain>
    </source>
</reference>
<comment type="similarity">
    <text evidence="2">Belongs to the DapA family.</text>
</comment>
<dbReference type="InterPro" id="IPR002220">
    <property type="entry name" value="DapA-like"/>
</dbReference>
<dbReference type="Gene3D" id="3.20.20.70">
    <property type="entry name" value="Aldolase class I"/>
    <property type="match status" value="1"/>
</dbReference>
<comment type="caution">
    <text evidence="5">The sequence shown here is derived from an EMBL/GenBank/DDBJ whole genome shotgun (WGS) entry which is preliminary data.</text>
</comment>
<name>A0A9W5X4X5_9BACI</name>
<accession>A0A9W5X4X5</accession>
<organism evidence="5 6">
    <name type="scientific">Lentibacillus populi</name>
    <dbReference type="NCBI Taxonomy" id="1827502"/>
    <lineage>
        <taxon>Bacteria</taxon>
        <taxon>Bacillati</taxon>
        <taxon>Bacillota</taxon>
        <taxon>Bacilli</taxon>
        <taxon>Bacillales</taxon>
        <taxon>Bacillaceae</taxon>
        <taxon>Lentibacillus</taxon>
    </lineage>
</organism>
<dbReference type="EMBL" id="BMJD01000009">
    <property type="protein sequence ID" value="GGB38941.1"/>
    <property type="molecule type" value="Genomic_DNA"/>
</dbReference>